<evidence type="ECO:0000256" key="1">
    <source>
        <dbReference type="SAM" id="MobiDB-lite"/>
    </source>
</evidence>
<feature type="compositionally biased region" description="Polar residues" evidence="1">
    <location>
        <begin position="464"/>
        <end position="473"/>
    </location>
</feature>
<feature type="compositionally biased region" description="Polar residues" evidence="1">
    <location>
        <begin position="499"/>
        <end position="509"/>
    </location>
</feature>
<organism evidence="2 3">
    <name type="scientific">Henosepilachna vigintioctopunctata</name>
    <dbReference type="NCBI Taxonomy" id="420089"/>
    <lineage>
        <taxon>Eukaryota</taxon>
        <taxon>Metazoa</taxon>
        <taxon>Ecdysozoa</taxon>
        <taxon>Arthropoda</taxon>
        <taxon>Hexapoda</taxon>
        <taxon>Insecta</taxon>
        <taxon>Pterygota</taxon>
        <taxon>Neoptera</taxon>
        <taxon>Endopterygota</taxon>
        <taxon>Coleoptera</taxon>
        <taxon>Polyphaga</taxon>
        <taxon>Cucujiformia</taxon>
        <taxon>Coccinelloidea</taxon>
        <taxon>Coccinellidae</taxon>
        <taxon>Epilachninae</taxon>
        <taxon>Epilachnini</taxon>
        <taxon>Henosepilachna</taxon>
    </lineage>
</organism>
<name>A0AAW1TR34_9CUCU</name>
<feature type="region of interest" description="Disordered" evidence="1">
    <location>
        <begin position="464"/>
        <end position="509"/>
    </location>
</feature>
<proteinExistence type="predicted"/>
<protein>
    <submittedName>
        <fullName evidence="2">Uncharacterized protein</fullName>
    </submittedName>
</protein>
<feature type="compositionally biased region" description="Polar residues" evidence="1">
    <location>
        <begin position="480"/>
        <end position="492"/>
    </location>
</feature>
<dbReference type="Proteomes" id="UP001431783">
    <property type="component" value="Unassembled WGS sequence"/>
</dbReference>
<dbReference type="EMBL" id="JARQZJ010000004">
    <property type="protein sequence ID" value="KAK9870787.1"/>
    <property type="molecule type" value="Genomic_DNA"/>
</dbReference>
<feature type="compositionally biased region" description="Polar residues" evidence="1">
    <location>
        <begin position="407"/>
        <end position="416"/>
    </location>
</feature>
<feature type="region of interest" description="Disordered" evidence="1">
    <location>
        <begin position="394"/>
        <end position="431"/>
    </location>
</feature>
<accession>A0AAW1TR34</accession>
<evidence type="ECO:0000313" key="3">
    <source>
        <dbReference type="Proteomes" id="UP001431783"/>
    </source>
</evidence>
<reference evidence="2 3" key="1">
    <citation type="submission" date="2023-03" db="EMBL/GenBank/DDBJ databases">
        <title>Genome insight into feeding habits of ladybird beetles.</title>
        <authorList>
            <person name="Li H.-S."/>
            <person name="Huang Y.-H."/>
            <person name="Pang H."/>
        </authorList>
    </citation>
    <scope>NUCLEOTIDE SEQUENCE [LARGE SCALE GENOMIC DNA]</scope>
    <source>
        <strain evidence="2">SYSU_2023b</strain>
        <tissue evidence="2">Whole body</tissue>
    </source>
</reference>
<dbReference type="AlphaFoldDB" id="A0AAW1TR34"/>
<evidence type="ECO:0000313" key="2">
    <source>
        <dbReference type="EMBL" id="KAK9870787.1"/>
    </source>
</evidence>
<keyword evidence="3" id="KW-1185">Reference proteome</keyword>
<comment type="caution">
    <text evidence="2">The sequence shown here is derived from an EMBL/GenBank/DDBJ whole genome shotgun (WGS) entry which is preliminary data.</text>
</comment>
<gene>
    <name evidence="2" type="ORF">WA026_009747</name>
</gene>
<sequence length="896" mass="100275">MEGNYEKKAIIQFIPQTNVDFILDGLNPPLPFDGHSSPPAEYYGPPPFSLPSDNYNHQQFSSGIPNHFKLFNDHKSNSQFSTTTHILPQYPSLSPQYLPPSKSILLPINQNNHKLHPSVQYGAPISNNFNPPPPSILPKPPKSLYGPPAPLFRSKPPTSNKNDFRRPNTKYEIKDHMVPPSVHISGQKNYQDIVGMMAPPVGNNNPHNIQDILHPPVSQFPILEEDFPPNTRKPLSSYGSPNIQGIEQVPLSSGDHYDLSYPIAFPNLSVRPVAPIHNFINFNQGIHGAEKVESIQVLPSVQLADYISSIEYPINVIQSPLVEVNSNGGSDITKLINISNQSTAFTPVYHSPTSNVIQSGLFVNPSINPEKLNEEPIIVEDAHVAASSLNETYKSAEGQRDGENDYLTGTQNSQALPLNGRENADDDSTIIENGISHSSDIIITNPQNNISSQKTEDNEILPQKNASKQSEFTQPPMDYSQWTPTRSGQSLKISPPPVQSTWITPSSSTEIPQKKTKHVQIIIPYYNFNRTTNSPYNSWNDKKNSHVFPFKSTYDTDSYTTLLPVFKPPSSTDKSVWLDFINDLGISSSERLPASPFQVQTTTKVYNIQDILGIQPAGQMSQKLPFDILSLQKNINEWTQQAYARTTEKLYSNQGVIQRLSPSKKIPREYFSTVPYDYTTTKPVSQISNDHVAAGSVKNENFKDDIGNNLVLEYYTTTTDQTTVPINIAENDIKPHFDSSRDHKSSWDNLQTTFSPVTKEKVYIVTPAPLKTTTSTPLAWSLPPQVKNGTVVVDKTLLFEHPKFSIRIEDNTTNSKGNGSNTTKVIYSEWPHKINNLQTSTMKPTSRHPLFGLMDVSVYDTPNLEEVEKIESKVFQTTTEIQRQQVENFQDEKKTS</sequence>